<dbReference type="CDD" id="cd00448">
    <property type="entry name" value="YjgF_YER057c_UK114_family"/>
    <property type="match status" value="1"/>
</dbReference>
<protein>
    <submittedName>
        <fullName evidence="2">RidA family protein</fullName>
    </submittedName>
</protein>
<accession>A0A372LJE6</accession>
<dbReference type="GO" id="GO:0019239">
    <property type="term" value="F:deaminase activity"/>
    <property type="evidence" value="ECO:0007669"/>
    <property type="project" value="TreeGrafter"/>
</dbReference>
<dbReference type="Proteomes" id="UP000262939">
    <property type="component" value="Unassembled WGS sequence"/>
</dbReference>
<dbReference type="GO" id="GO:0005829">
    <property type="term" value="C:cytosol"/>
    <property type="evidence" value="ECO:0007669"/>
    <property type="project" value="TreeGrafter"/>
</dbReference>
<dbReference type="Pfam" id="PF01042">
    <property type="entry name" value="Ribonuc_L-PSP"/>
    <property type="match status" value="1"/>
</dbReference>
<comment type="caution">
    <text evidence="2">The sequence shown here is derived from an EMBL/GenBank/DDBJ whole genome shotgun (WGS) entry which is preliminary data.</text>
</comment>
<evidence type="ECO:0000313" key="2">
    <source>
        <dbReference type="EMBL" id="RFU66614.1"/>
    </source>
</evidence>
<evidence type="ECO:0000256" key="1">
    <source>
        <dbReference type="ARBA" id="ARBA00010552"/>
    </source>
</evidence>
<dbReference type="PANTHER" id="PTHR11803">
    <property type="entry name" value="2-IMINOBUTANOATE/2-IMINOPROPANOATE DEAMINASE RIDA"/>
    <property type="match status" value="1"/>
</dbReference>
<gene>
    <name evidence="2" type="ORF">D0466_00410</name>
</gene>
<sequence>MEKTIMEKTRIMPKGHWDWSMPVPFSQGWKVGNMVFVGGQISADENGIIGVGDIEVQTRTVFENIRKVLNEVGSDIKDIVKLNTYYVYKGNENETTEFWEKMTKVRLEYLADPGPVGTAIRVSGLMWEDLLIEIEAIAIIEEEN</sequence>
<name>A0A372LJE6_9BACI</name>
<dbReference type="InterPro" id="IPR006175">
    <property type="entry name" value="YjgF/YER057c/UK114"/>
</dbReference>
<reference evidence="2 3" key="1">
    <citation type="submission" date="2018-08" db="EMBL/GenBank/DDBJ databases">
        <title>Bacillus chawlae sp. nov., Bacillus glennii sp. nov., and Bacillus saganii sp. nov. Isolated from the Vehicle Assembly Building at Kennedy Space Center where the Viking Spacecraft were Assembled.</title>
        <authorList>
            <person name="Seuylemezian A."/>
            <person name="Vaishampayan P."/>
        </authorList>
    </citation>
    <scope>NUCLEOTIDE SEQUENCE [LARGE SCALE GENOMIC DNA]</scope>
    <source>
        <strain evidence="2 3">V44-8</strain>
    </source>
</reference>
<organism evidence="2 3">
    <name type="scientific">Peribacillus glennii</name>
    <dbReference type="NCBI Taxonomy" id="2303991"/>
    <lineage>
        <taxon>Bacteria</taxon>
        <taxon>Bacillati</taxon>
        <taxon>Bacillota</taxon>
        <taxon>Bacilli</taxon>
        <taxon>Bacillales</taxon>
        <taxon>Bacillaceae</taxon>
        <taxon>Peribacillus</taxon>
    </lineage>
</organism>
<dbReference type="SUPFAM" id="SSF55298">
    <property type="entry name" value="YjgF-like"/>
    <property type="match status" value="1"/>
</dbReference>
<dbReference type="PANTHER" id="PTHR11803:SF58">
    <property type="entry name" value="PROTEIN HMF1-RELATED"/>
    <property type="match status" value="1"/>
</dbReference>
<proteinExistence type="inferred from homology"/>
<dbReference type="OrthoDB" id="9799840at2"/>
<keyword evidence="3" id="KW-1185">Reference proteome</keyword>
<dbReference type="EMBL" id="QVTD01000001">
    <property type="protein sequence ID" value="RFU66614.1"/>
    <property type="molecule type" value="Genomic_DNA"/>
</dbReference>
<dbReference type="Gene3D" id="3.30.1330.40">
    <property type="entry name" value="RutC-like"/>
    <property type="match status" value="1"/>
</dbReference>
<evidence type="ECO:0000313" key="3">
    <source>
        <dbReference type="Proteomes" id="UP000262939"/>
    </source>
</evidence>
<comment type="similarity">
    <text evidence="1">Belongs to the RutC family.</text>
</comment>
<dbReference type="AlphaFoldDB" id="A0A372LJE6"/>
<dbReference type="RefSeq" id="WP_117320584.1">
    <property type="nucleotide sequence ID" value="NZ_QVTD01000001.1"/>
</dbReference>
<dbReference type="InterPro" id="IPR035959">
    <property type="entry name" value="RutC-like_sf"/>
</dbReference>